<name>A0A512IL03_9HYPH</name>
<dbReference type="PANTHER" id="PTHR22749:SF6">
    <property type="entry name" value="RIBOFLAVIN KINASE"/>
    <property type="match status" value="1"/>
</dbReference>
<dbReference type="CDD" id="cd02064">
    <property type="entry name" value="FAD_synthetase_N"/>
    <property type="match status" value="1"/>
</dbReference>
<comment type="catalytic activity">
    <reaction evidence="13 15">
        <text>riboflavin + ATP = FMN + ADP + H(+)</text>
        <dbReference type="Rhea" id="RHEA:14357"/>
        <dbReference type="ChEBI" id="CHEBI:15378"/>
        <dbReference type="ChEBI" id="CHEBI:30616"/>
        <dbReference type="ChEBI" id="CHEBI:57986"/>
        <dbReference type="ChEBI" id="CHEBI:58210"/>
        <dbReference type="ChEBI" id="CHEBI:456216"/>
        <dbReference type="EC" id="2.7.1.26"/>
    </reaction>
</comment>
<evidence type="ECO:0000256" key="16">
    <source>
        <dbReference type="SAM" id="MobiDB-lite"/>
    </source>
</evidence>
<evidence type="ECO:0000256" key="3">
    <source>
        <dbReference type="ARBA" id="ARBA00005201"/>
    </source>
</evidence>
<dbReference type="OrthoDB" id="9803667at2"/>
<dbReference type="RefSeq" id="WP_147076695.1">
    <property type="nucleotide sequence ID" value="NZ_BJZT01000006.1"/>
</dbReference>
<evidence type="ECO:0000256" key="14">
    <source>
        <dbReference type="ARBA" id="ARBA00049494"/>
    </source>
</evidence>
<evidence type="ECO:0000256" key="6">
    <source>
        <dbReference type="ARBA" id="ARBA00022679"/>
    </source>
</evidence>
<protein>
    <recommendedName>
        <fullName evidence="15">Riboflavin biosynthesis protein</fullName>
    </recommendedName>
    <domain>
        <recommendedName>
            <fullName evidence="15">Riboflavin kinase</fullName>
            <ecNumber evidence="15">2.7.1.26</ecNumber>
        </recommendedName>
        <alternativeName>
            <fullName evidence="15">Flavokinase</fullName>
        </alternativeName>
    </domain>
    <domain>
        <recommendedName>
            <fullName evidence="15">FMN adenylyltransferase</fullName>
            <ecNumber evidence="15">2.7.7.2</ecNumber>
        </recommendedName>
        <alternativeName>
            <fullName evidence="15">FAD pyrophosphorylase</fullName>
        </alternativeName>
        <alternativeName>
            <fullName evidence="15">FAD synthase</fullName>
        </alternativeName>
    </domain>
</protein>
<dbReference type="GO" id="GO:0005524">
    <property type="term" value="F:ATP binding"/>
    <property type="evidence" value="ECO:0007669"/>
    <property type="project" value="UniProtKB-UniRule"/>
</dbReference>
<sequence>MSSGEETVRKAGAAGDPSDSTAWPPDRTARFVIARDVEPLPPELAGAVVALGNFDGVHRGHRALIDAVREEACRIAPRRPAAALTFEPHPRAYFAPDQPMFRLTGPAAKEIVFARLGLDGLIERRFDADLAGQSPADFVDGLLKTQLGLSGVVIGHDFHFGRGRSGTPAILADLCATAGLACRIVPAVSPEPGQPPISSSAIRAALGAGAVTAANALLGYRWFVLGTVRHGEKRGRELGFPTANLALDSCGLAHGIYAVRVRLPDGTLRDGVASYGRRPTFDDGAPLLETYLFDFSGDLYEQEIAVEFVGFIRGEERFASAEALVARMHVDAAEARAMLVGDAAASMLG</sequence>
<evidence type="ECO:0000313" key="18">
    <source>
        <dbReference type="EMBL" id="GEO98379.1"/>
    </source>
</evidence>
<dbReference type="AlphaFoldDB" id="A0A512IL03"/>
<comment type="similarity">
    <text evidence="15">Belongs to the ribF family.</text>
</comment>
<dbReference type="Pfam" id="PF01687">
    <property type="entry name" value="Flavokinase"/>
    <property type="match status" value="1"/>
</dbReference>
<dbReference type="PANTHER" id="PTHR22749">
    <property type="entry name" value="RIBOFLAVIN KINASE/FMN ADENYLYLTRANSFERASE"/>
    <property type="match status" value="1"/>
</dbReference>
<keyword evidence="12" id="KW-0511">Multifunctional enzyme</keyword>
<evidence type="ECO:0000256" key="4">
    <source>
        <dbReference type="ARBA" id="ARBA00022630"/>
    </source>
</evidence>
<dbReference type="Gene3D" id="2.40.30.30">
    <property type="entry name" value="Riboflavin kinase-like"/>
    <property type="match status" value="1"/>
</dbReference>
<evidence type="ECO:0000256" key="12">
    <source>
        <dbReference type="ARBA" id="ARBA00023268"/>
    </source>
</evidence>
<proteinExistence type="inferred from homology"/>
<dbReference type="Gene3D" id="3.40.50.620">
    <property type="entry name" value="HUPs"/>
    <property type="match status" value="1"/>
</dbReference>
<dbReference type="EMBL" id="BJZT01000006">
    <property type="protein sequence ID" value="GEO98379.1"/>
    <property type="molecule type" value="Genomic_DNA"/>
</dbReference>
<keyword evidence="9 15" id="KW-0418">Kinase</keyword>
<dbReference type="GO" id="GO:0009398">
    <property type="term" value="P:FMN biosynthetic process"/>
    <property type="evidence" value="ECO:0007669"/>
    <property type="project" value="UniProtKB-UniRule"/>
</dbReference>
<keyword evidence="7 15" id="KW-0548">Nucleotidyltransferase</keyword>
<evidence type="ECO:0000256" key="13">
    <source>
        <dbReference type="ARBA" id="ARBA00047880"/>
    </source>
</evidence>
<dbReference type="Proteomes" id="UP000321258">
    <property type="component" value="Unassembled WGS sequence"/>
</dbReference>
<dbReference type="EC" id="2.7.1.26" evidence="15"/>
<keyword evidence="19" id="KW-1185">Reference proteome</keyword>
<evidence type="ECO:0000256" key="10">
    <source>
        <dbReference type="ARBA" id="ARBA00022827"/>
    </source>
</evidence>
<evidence type="ECO:0000313" key="19">
    <source>
        <dbReference type="Proteomes" id="UP000321258"/>
    </source>
</evidence>
<keyword evidence="5 15" id="KW-0288">FMN</keyword>
<dbReference type="SMART" id="SM00904">
    <property type="entry name" value="Flavokinase"/>
    <property type="match status" value="1"/>
</dbReference>
<dbReference type="InterPro" id="IPR002606">
    <property type="entry name" value="Riboflavin_kinase_bac"/>
</dbReference>
<keyword evidence="11 15" id="KW-0067">ATP-binding</keyword>
<evidence type="ECO:0000259" key="17">
    <source>
        <dbReference type="SMART" id="SM00904"/>
    </source>
</evidence>
<comment type="function">
    <text evidence="1">Catalyzes the phosphorylation of riboflavin to FMN followed by the adenylation of FMN to FAD.</text>
</comment>
<feature type="region of interest" description="Disordered" evidence="16">
    <location>
        <begin position="1"/>
        <end position="25"/>
    </location>
</feature>
<dbReference type="SUPFAM" id="SSF82114">
    <property type="entry name" value="Riboflavin kinase-like"/>
    <property type="match status" value="1"/>
</dbReference>
<dbReference type="GO" id="GO:0008531">
    <property type="term" value="F:riboflavin kinase activity"/>
    <property type="evidence" value="ECO:0007669"/>
    <property type="project" value="UniProtKB-UniRule"/>
</dbReference>
<evidence type="ECO:0000256" key="8">
    <source>
        <dbReference type="ARBA" id="ARBA00022741"/>
    </source>
</evidence>
<accession>A0A512IL03</accession>
<dbReference type="GO" id="GO:0003919">
    <property type="term" value="F:FMN adenylyltransferase activity"/>
    <property type="evidence" value="ECO:0007669"/>
    <property type="project" value="UniProtKB-UniRule"/>
</dbReference>
<dbReference type="GO" id="GO:0009231">
    <property type="term" value="P:riboflavin biosynthetic process"/>
    <property type="evidence" value="ECO:0007669"/>
    <property type="project" value="InterPro"/>
</dbReference>
<dbReference type="EC" id="2.7.7.2" evidence="15"/>
<keyword evidence="10 15" id="KW-0274">FAD</keyword>
<evidence type="ECO:0000256" key="1">
    <source>
        <dbReference type="ARBA" id="ARBA00002121"/>
    </source>
</evidence>
<reference evidence="18 19" key="1">
    <citation type="submission" date="2019-07" db="EMBL/GenBank/DDBJ databases">
        <title>Whole genome shotgun sequence of Methylobacterium haplocladii NBRC 107714.</title>
        <authorList>
            <person name="Hosoyama A."/>
            <person name="Uohara A."/>
            <person name="Ohji S."/>
            <person name="Ichikawa N."/>
        </authorList>
    </citation>
    <scope>NUCLEOTIDE SEQUENCE [LARGE SCALE GENOMIC DNA]</scope>
    <source>
        <strain evidence="18 19">NBRC 107714</strain>
    </source>
</reference>
<organism evidence="18 19">
    <name type="scientific">Methylobacterium haplocladii</name>
    <dbReference type="NCBI Taxonomy" id="1176176"/>
    <lineage>
        <taxon>Bacteria</taxon>
        <taxon>Pseudomonadati</taxon>
        <taxon>Pseudomonadota</taxon>
        <taxon>Alphaproteobacteria</taxon>
        <taxon>Hyphomicrobiales</taxon>
        <taxon>Methylobacteriaceae</taxon>
        <taxon>Methylobacterium</taxon>
    </lineage>
</organism>
<dbReference type="NCBIfam" id="NF004160">
    <property type="entry name" value="PRK05627.1-3"/>
    <property type="match status" value="1"/>
</dbReference>
<dbReference type="PIRSF" id="PIRSF004491">
    <property type="entry name" value="FAD_Synth"/>
    <property type="match status" value="1"/>
</dbReference>
<dbReference type="SUPFAM" id="SSF52374">
    <property type="entry name" value="Nucleotidylyl transferase"/>
    <property type="match status" value="1"/>
</dbReference>
<dbReference type="UniPathway" id="UPA00276">
    <property type="reaction ID" value="UER00406"/>
</dbReference>
<keyword evidence="8 15" id="KW-0547">Nucleotide-binding</keyword>
<comment type="pathway">
    <text evidence="3 15">Cofactor biosynthesis; FMN biosynthesis; FMN from riboflavin (ATP route): step 1/1.</text>
</comment>
<evidence type="ECO:0000256" key="2">
    <source>
        <dbReference type="ARBA" id="ARBA00004726"/>
    </source>
</evidence>
<keyword evidence="4 15" id="KW-0285">Flavoprotein</keyword>
<dbReference type="InterPro" id="IPR023465">
    <property type="entry name" value="Riboflavin_kinase_dom_sf"/>
</dbReference>
<evidence type="ECO:0000256" key="9">
    <source>
        <dbReference type="ARBA" id="ARBA00022777"/>
    </source>
</evidence>
<evidence type="ECO:0000256" key="15">
    <source>
        <dbReference type="PIRNR" id="PIRNR004491"/>
    </source>
</evidence>
<comment type="pathway">
    <text evidence="2 15">Cofactor biosynthesis; FAD biosynthesis; FAD from FMN: step 1/1.</text>
</comment>
<feature type="domain" description="Riboflavin kinase" evidence="17">
    <location>
        <begin position="217"/>
        <end position="340"/>
    </location>
</feature>
<dbReference type="NCBIfam" id="TIGR00083">
    <property type="entry name" value="ribF"/>
    <property type="match status" value="1"/>
</dbReference>
<dbReference type="InterPro" id="IPR015865">
    <property type="entry name" value="Riboflavin_kinase_bac/euk"/>
</dbReference>
<keyword evidence="6 15" id="KW-0808">Transferase</keyword>
<comment type="catalytic activity">
    <reaction evidence="14 15">
        <text>FMN + ATP + H(+) = FAD + diphosphate</text>
        <dbReference type="Rhea" id="RHEA:17237"/>
        <dbReference type="ChEBI" id="CHEBI:15378"/>
        <dbReference type="ChEBI" id="CHEBI:30616"/>
        <dbReference type="ChEBI" id="CHEBI:33019"/>
        <dbReference type="ChEBI" id="CHEBI:57692"/>
        <dbReference type="ChEBI" id="CHEBI:58210"/>
        <dbReference type="EC" id="2.7.7.2"/>
    </reaction>
</comment>
<dbReference type="Pfam" id="PF06574">
    <property type="entry name" value="FAD_syn"/>
    <property type="match status" value="1"/>
</dbReference>
<dbReference type="InterPro" id="IPR023468">
    <property type="entry name" value="Riboflavin_kinase"/>
</dbReference>
<gene>
    <name evidence="18" type="primary">ribF</name>
    <name evidence="18" type="ORF">MHA02_07670</name>
</gene>
<evidence type="ECO:0000256" key="7">
    <source>
        <dbReference type="ARBA" id="ARBA00022695"/>
    </source>
</evidence>
<dbReference type="GO" id="GO:0006747">
    <property type="term" value="P:FAD biosynthetic process"/>
    <property type="evidence" value="ECO:0007669"/>
    <property type="project" value="UniProtKB-UniRule"/>
</dbReference>
<dbReference type="InterPro" id="IPR015864">
    <property type="entry name" value="FAD_synthase"/>
</dbReference>
<evidence type="ECO:0000256" key="11">
    <source>
        <dbReference type="ARBA" id="ARBA00022840"/>
    </source>
</evidence>
<evidence type="ECO:0000256" key="5">
    <source>
        <dbReference type="ARBA" id="ARBA00022643"/>
    </source>
</evidence>
<comment type="caution">
    <text evidence="18">The sequence shown here is derived from an EMBL/GenBank/DDBJ whole genome shotgun (WGS) entry which is preliminary data.</text>
</comment>
<dbReference type="InterPro" id="IPR014729">
    <property type="entry name" value="Rossmann-like_a/b/a_fold"/>
</dbReference>
<dbReference type="UniPathway" id="UPA00277">
    <property type="reaction ID" value="UER00407"/>
</dbReference>